<evidence type="ECO:0000313" key="3">
    <source>
        <dbReference type="EMBL" id="KAK8571593.1"/>
    </source>
</evidence>
<name>A0ABR2F3K1_9ROSI</name>
<accession>A0ABR2F3K1</accession>
<proteinExistence type="predicted"/>
<keyword evidence="4" id="KW-1185">Reference proteome</keyword>
<feature type="transmembrane region" description="Helical" evidence="2">
    <location>
        <begin position="15"/>
        <end position="35"/>
    </location>
</feature>
<keyword evidence="2" id="KW-0472">Membrane</keyword>
<gene>
    <name evidence="3" type="ORF">V6N12_027673</name>
</gene>
<sequence>MAHQKRGSGSFDKPLFLILVAGKGATTLSLYAKLWPETNLQMKARTRVNPHHATTQKSMTVGLTGEDIPLSVSGHEQQIGENGESRMKG</sequence>
<reference evidence="3 4" key="1">
    <citation type="journal article" date="2024" name="G3 (Bethesda)">
        <title>Genome assembly of Hibiscus sabdariffa L. provides insights into metabolisms of medicinal natural products.</title>
        <authorList>
            <person name="Kim T."/>
        </authorList>
    </citation>
    <scope>NUCLEOTIDE SEQUENCE [LARGE SCALE GENOMIC DNA]</scope>
    <source>
        <strain evidence="3">TK-2024</strain>
        <tissue evidence="3">Old leaves</tissue>
    </source>
</reference>
<evidence type="ECO:0000256" key="2">
    <source>
        <dbReference type="SAM" id="Phobius"/>
    </source>
</evidence>
<organism evidence="3 4">
    <name type="scientific">Hibiscus sabdariffa</name>
    <name type="common">roselle</name>
    <dbReference type="NCBI Taxonomy" id="183260"/>
    <lineage>
        <taxon>Eukaryota</taxon>
        <taxon>Viridiplantae</taxon>
        <taxon>Streptophyta</taxon>
        <taxon>Embryophyta</taxon>
        <taxon>Tracheophyta</taxon>
        <taxon>Spermatophyta</taxon>
        <taxon>Magnoliopsida</taxon>
        <taxon>eudicotyledons</taxon>
        <taxon>Gunneridae</taxon>
        <taxon>Pentapetalae</taxon>
        <taxon>rosids</taxon>
        <taxon>malvids</taxon>
        <taxon>Malvales</taxon>
        <taxon>Malvaceae</taxon>
        <taxon>Malvoideae</taxon>
        <taxon>Hibiscus</taxon>
    </lineage>
</organism>
<keyword evidence="2" id="KW-0812">Transmembrane</keyword>
<keyword evidence="2" id="KW-1133">Transmembrane helix</keyword>
<dbReference type="Proteomes" id="UP001472677">
    <property type="component" value="Unassembled WGS sequence"/>
</dbReference>
<protein>
    <submittedName>
        <fullName evidence="3">Uncharacterized protein</fullName>
    </submittedName>
</protein>
<feature type="region of interest" description="Disordered" evidence="1">
    <location>
        <begin position="62"/>
        <end position="89"/>
    </location>
</feature>
<comment type="caution">
    <text evidence="3">The sequence shown here is derived from an EMBL/GenBank/DDBJ whole genome shotgun (WGS) entry which is preliminary data.</text>
</comment>
<evidence type="ECO:0000313" key="4">
    <source>
        <dbReference type="Proteomes" id="UP001472677"/>
    </source>
</evidence>
<evidence type="ECO:0000256" key="1">
    <source>
        <dbReference type="SAM" id="MobiDB-lite"/>
    </source>
</evidence>
<dbReference type="EMBL" id="JBBPBM010000008">
    <property type="protein sequence ID" value="KAK8571593.1"/>
    <property type="molecule type" value="Genomic_DNA"/>
</dbReference>